<accession>A0A9Q0H3A4</accession>
<dbReference type="Proteomes" id="UP001141806">
    <property type="component" value="Unassembled WGS sequence"/>
</dbReference>
<keyword evidence="2" id="KW-1185">Reference proteome</keyword>
<dbReference type="AlphaFoldDB" id="A0A9Q0H3A4"/>
<protein>
    <submittedName>
        <fullName evidence="1">Uncharacterized protein</fullName>
    </submittedName>
</protein>
<dbReference type="EMBL" id="JAMYWD010000010">
    <property type="protein sequence ID" value="KAJ4957488.1"/>
    <property type="molecule type" value="Genomic_DNA"/>
</dbReference>
<dbReference type="Gene3D" id="3.40.50.10140">
    <property type="entry name" value="Toll/interleukin-1 receptor homology (TIR) domain"/>
    <property type="match status" value="1"/>
</dbReference>
<gene>
    <name evidence="1" type="ORF">NE237_024599</name>
</gene>
<proteinExistence type="predicted"/>
<evidence type="ECO:0000313" key="1">
    <source>
        <dbReference type="EMBL" id="KAJ4957488.1"/>
    </source>
</evidence>
<sequence>MWQFNDQSLASCLSAGYADSKCCLMELVEILRCHKSNGQTAKKKNKRTKKHNKIRWERMAPGADADGWWSGWRVVGEGGEGVVGMKRERWVPVSAGCMMALSVNPRVTSETPWSKRRCRRTPRLSLSLGLWWVSHPGVKSS</sequence>
<dbReference type="InterPro" id="IPR035897">
    <property type="entry name" value="Toll_tir_struct_dom_sf"/>
</dbReference>
<organism evidence="1 2">
    <name type="scientific">Protea cynaroides</name>
    <dbReference type="NCBI Taxonomy" id="273540"/>
    <lineage>
        <taxon>Eukaryota</taxon>
        <taxon>Viridiplantae</taxon>
        <taxon>Streptophyta</taxon>
        <taxon>Embryophyta</taxon>
        <taxon>Tracheophyta</taxon>
        <taxon>Spermatophyta</taxon>
        <taxon>Magnoliopsida</taxon>
        <taxon>Proteales</taxon>
        <taxon>Proteaceae</taxon>
        <taxon>Protea</taxon>
    </lineage>
</organism>
<evidence type="ECO:0000313" key="2">
    <source>
        <dbReference type="Proteomes" id="UP001141806"/>
    </source>
</evidence>
<comment type="caution">
    <text evidence="1">The sequence shown here is derived from an EMBL/GenBank/DDBJ whole genome shotgun (WGS) entry which is preliminary data.</text>
</comment>
<name>A0A9Q0H3A4_9MAGN</name>
<reference evidence="1" key="1">
    <citation type="journal article" date="2023" name="Plant J.">
        <title>The genome of the king protea, Protea cynaroides.</title>
        <authorList>
            <person name="Chang J."/>
            <person name="Duong T.A."/>
            <person name="Schoeman C."/>
            <person name="Ma X."/>
            <person name="Roodt D."/>
            <person name="Barker N."/>
            <person name="Li Z."/>
            <person name="Van de Peer Y."/>
            <person name="Mizrachi E."/>
        </authorList>
    </citation>
    <scope>NUCLEOTIDE SEQUENCE</scope>
    <source>
        <tissue evidence="1">Young leaves</tissue>
    </source>
</reference>